<dbReference type="Proteomes" id="UP001329825">
    <property type="component" value="Chromosome 6"/>
</dbReference>
<evidence type="ECO:0000313" key="3">
    <source>
        <dbReference type="Proteomes" id="UP001329825"/>
    </source>
</evidence>
<gene>
    <name evidence="2" type="ORF">IL334_004850</name>
</gene>
<dbReference type="EMBL" id="CP141886">
    <property type="protein sequence ID" value="WRT67876.1"/>
    <property type="molecule type" value="Genomic_DNA"/>
</dbReference>
<feature type="region of interest" description="Disordered" evidence="1">
    <location>
        <begin position="16"/>
        <end position="58"/>
    </location>
</feature>
<protein>
    <submittedName>
        <fullName evidence="2">Uncharacterized protein</fullName>
    </submittedName>
</protein>
<proteinExistence type="predicted"/>
<sequence>MGCFSSKGIDPGMISLPISAPSQFQHQQSYAHGYDHGQEDYYPPQASSSHSGSAMSPRLGSYQFPTHSFAQNLPPEHPFANPYHRYMP</sequence>
<evidence type="ECO:0000313" key="2">
    <source>
        <dbReference type="EMBL" id="WRT67876.1"/>
    </source>
</evidence>
<reference evidence="2 3" key="1">
    <citation type="submission" date="2024-01" db="EMBL/GenBank/DDBJ databases">
        <title>Comparative genomics of Cryptococcus and Kwoniella reveals pathogenesis evolution and contrasting modes of karyotype evolution via chromosome fusion or intercentromeric recombination.</title>
        <authorList>
            <person name="Coelho M.A."/>
            <person name="David-Palma M."/>
            <person name="Shea T."/>
            <person name="Bowers K."/>
            <person name="McGinley-Smith S."/>
            <person name="Mohammad A.W."/>
            <person name="Gnirke A."/>
            <person name="Yurkov A.M."/>
            <person name="Nowrousian M."/>
            <person name="Sun S."/>
            <person name="Cuomo C.A."/>
            <person name="Heitman J."/>
        </authorList>
    </citation>
    <scope>NUCLEOTIDE SEQUENCE [LARGE SCALE GENOMIC DNA]</scope>
    <source>
        <strain evidence="2">CBS 11374</strain>
    </source>
</reference>
<name>A0ABZ1D1W6_9TREE</name>
<keyword evidence="3" id="KW-1185">Reference proteome</keyword>
<evidence type="ECO:0000256" key="1">
    <source>
        <dbReference type="SAM" id="MobiDB-lite"/>
    </source>
</evidence>
<dbReference type="RefSeq" id="XP_062792616.1">
    <property type="nucleotide sequence ID" value="XM_062936565.1"/>
</dbReference>
<dbReference type="GeneID" id="87956981"/>
<feature type="compositionally biased region" description="Polar residues" evidence="1">
    <location>
        <begin position="20"/>
        <end position="30"/>
    </location>
</feature>
<accession>A0ABZ1D1W6</accession>
<organism evidence="2 3">
    <name type="scientific">Kwoniella shivajii</name>
    <dbReference type="NCBI Taxonomy" id="564305"/>
    <lineage>
        <taxon>Eukaryota</taxon>
        <taxon>Fungi</taxon>
        <taxon>Dikarya</taxon>
        <taxon>Basidiomycota</taxon>
        <taxon>Agaricomycotina</taxon>
        <taxon>Tremellomycetes</taxon>
        <taxon>Tremellales</taxon>
        <taxon>Cryptococcaceae</taxon>
        <taxon>Kwoniella</taxon>
    </lineage>
</organism>
<feature type="compositionally biased region" description="Low complexity" evidence="1">
    <location>
        <begin position="47"/>
        <end position="56"/>
    </location>
</feature>